<organism evidence="2">
    <name type="scientific">hydrothermal vent metagenome</name>
    <dbReference type="NCBI Taxonomy" id="652676"/>
    <lineage>
        <taxon>unclassified sequences</taxon>
        <taxon>metagenomes</taxon>
        <taxon>ecological metagenomes</taxon>
    </lineage>
</organism>
<dbReference type="InterPro" id="IPR000866">
    <property type="entry name" value="AhpC/TSA"/>
</dbReference>
<sequence>MIISTVQLSLIILTLYTFLGSGIVRADQAPDFKLEGQQKQIQLSDYRGQVVYLDFWASWCQPCRKSFTWMNKMQSMYGKEGFKVIAINLDESRQQADKFLQEIPAKFDIAFDPEASTVDVYKVKAMPSSYIIDKNGNVIHANSGFHRNDEKKLEAKIRTLIRQSTIASR</sequence>
<dbReference type="CDD" id="cd02966">
    <property type="entry name" value="TlpA_like_family"/>
    <property type="match status" value="1"/>
</dbReference>
<name>A0A3B0WLG6_9ZZZZ</name>
<dbReference type="AlphaFoldDB" id="A0A3B0WLG6"/>
<dbReference type="GO" id="GO:0016491">
    <property type="term" value="F:oxidoreductase activity"/>
    <property type="evidence" value="ECO:0007669"/>
    <property type="project" value="InterPro"/>
</dbReference>
<dbReference type="SUPFAM" id="SSF52833">
    <property type="entry name" value="Thioredoxin-like"/>
    <property type="match status" value="1"/>
</dbReference>
<evidence type="ECO:0000313" key="2">
    <source>
        <dbReference type="EMBL" id="VAW52192.1"/>
    </source>
</evidence>
<dbReference type="PANTHER" id="PTHR42852:SF18">
    <property type="entry name" value="CHROMOSOME UNDETERMINED SCAFFOLD_47, WHOLE GENOME SHOTGUN SEQUENCE"/>
    <property type="match status" value="1"/>
</dbReference>
<dbReference type="PANTHER" id="PTHR42852">
    <property type="entry name" value="THIOL:DISULFIDE INTERCHANGE PROTEIN DSBE"/>
    <property type="match status" value="1"/>
</dbReference>
<dbReference type="EMBL" id="UOFD01000041">
    <property type="protein sequence ID" value="VAW52192.1"/>
    <property type="molecule type" value="Genomic_DNA"/>
</dbReference>
<dbReference type="GO" id="GO:0016209">
    <property type="term" value="F:antioxidant activity"/>
    <property type="evidence" value="ECO:0007669"/>
    <property type="project" value="InterPro"/>
</dbReference>
<dbReference type="Gene3D" id="3.40.30.10">
    <property type="entry name" value="Glutaredoxin"/>
    <property type="match status" value="1"/>
</dbReference>
<proteinExistence type="predicted"/>
<accession>A0A3B0WLG6</accession>
<feature type="domain" description="Thioredoxin" evidence="1">
    <location>
        <begin position="23"/>
        <end position="162"/>
    </location>
</feature>
<dbReference type="PROSITE" id="PS51352">
    <property type="entry name" value="THIOREDOXIN_2"/>
    <property type="match status" value="1"/>
</dbReference>
<dbReference type="Pfam" id="PF00578">
    <property type="entry name" value="AhpC-TSA"/>
    <property type="match status" value="1"/>
</dbReference>
<reference evidence="2" key="1">
    <citation type="submission" date="2018-06" db="EMBL/GenBank/DDBJ databases">
        <authorList>
            <person name="Zhirakovskaya E."/>
        </authorList>
    </citation>
    <scope>NUCLEOTIDE SEQUENCE</scope>
</reference>
<dbReference type="InterPro" id="IPR050553">
    <property type="entry name" value="Thioredoxin_ResA/DsbE_sf"/>
</dbReference>
<dbReference type="InterPro" id="IPR036249">
    <property type="entry name" value="Thioredoxin-like_sf"/>
</dbReference>
<dbReference type="InterPro" id="IPR013766">
    <property type="entry name" value="Thioredoxin_domain"/>
</dbReference>
<protein>
    <recommendedName>
        <fullName evidence="1">Thioredoxin domain-containing protein</fullName>
    </recommendedName>
</protein>
<evidence type="ECO:0000259" key="1">
    <source>
        <dbReference type="PROSITE" id="PS51352"/>
    </source>
</evidence>
<gene>
    <name evidence="2" type="ORF">MNBD_GAMMA06-1321</name>
</gene>